<keyword evidence="3" id="KW-1185">Reference proteome</keyword>
<sequence>ILLREVKSDEKEMWFMIGCKNIQFSMEEFALVTGLNCNPLHKPTTKDNEDDDRIVNEFLDGNCAITTKELHEKFMKAKSNDDMKIVKLAMLYFVESVLLRKENRNYINEPYVLLMDNFTEFNEYPWGRTSFKMTIDSLRKDVVDRMANHKK</sequence>
<dbReference type="PANTHER" id="PTHR48449">
    <property type="entry name" value="DUF1985 DOMAIN-CONTAINING PROTEIN"/>
    <property type="match status" value="1"/>
</dbReference>
<dbReference type="Pfam" id="PF09331">
    <property type="entry name" value="DUF1985"/>
    <property type="match status" value="1"/>
</dbReference>
<dbReference type="AlphaFoldDB" id="A0A067DBD5"/>
<proteinExistence type="predicted"/>
<evidence type="ECO:0000313" key="2">
    <source>
        <dbReference type="EMBL" id="KDO36327.1"/>
    </source>
</evidence>
<name>A0A067DBD5_CITSI</name>
<evidence type="ECO:0000259" key="1">
    <source>
        <dbReference type="Pfam" id="PF09331"/>
    </source>
</evidence>
<feature type="domain" description="DUF1985" evidence="1">
    <location>
        <begin position="2"/>
        <end position="136"/>
    </location>
</feature>
<accession>A0A067DBD5</accession>
<feature type="non-terminal residue" evidence="2">
    <location>
        <position position="1"/>
    </location>
</feature>
<organism evidence="2 3">
    <name type="scientific">Citrus sinensis</name>
    <name type="common">Sweet orange</name>
    <name type="synonym">Citrus aurantium var. sinensis</name>
    <dbReference type="NCBI Taxonomy" id="2711"/>
    <lineage>
        <taxon>Eukaryota</taxon>
        <taxon>Viridiplantae</taxon>
        <taxon>Streptophyta</taxon>
        <taxon>Embryophyta</taxon>
        <taxon>Tracheophyta</taxon>
        <taxon>Spermatophyta</taxon>
        <taxon>Magnoliopsida</taxon>
        <taxon>eudicotyledons</taxon>
        <taxon>Gunneridae</taxon>
        <taxon>Pentapetalae</taxon>
        <taxon>rosids</taxon>
        <taxon>malvids</taxon>
        <taxon>Sapindales</taxon>
        <taxon>Rutaceae</taxon>
        <taxon>Aurantioideae</taxon>
        <taxon>Citrus</taxon>
    </lineage>
</organism>
<dbReference type="InterPro" id="IPR015410">
    <property type="entry name" value="DUF1985"/>
</dbReference>
<dbReference type="Proteomes" id="UP000027120">
    <property type="component" value="Unassembled WGS sequence"/>
</dbReference>
<dbReference type="PANTHER" id="PTHR48449:SF1">
    <property type="entry name" value="DUF1985 DOMAIN-CONTAINING PROTEIN"/>
    <property type="match status" value="1"/>
</dbReference>
<gene>
    <name evidence="2" type="ORF">CISIN_1g042960mg</name>
</gene>
<reference evidence="2 3" key="1">
    <citation type="submission" date="2014-04" db="EMBL/GenBank/DDBJ databases">
        <authorList>
            <consortium name="International Citrus Genome Consortium"/>
            <person name="Gmitter F."/>
            <person name="Chen C."/>
            <person name="Farmerie W."/>
            <person name="Harkins T."/>
            <person name="Desany B."/>
            <person name="Mohiuddin M."/>
            <person name="Kodira C."/>
            <person name="Borodovsky M."/>
            <person name="Lomsadze A."/>
            <person name="Burns P."/>
            <person name="Jenkins J."/>
            <person name="Prochnik S."/>
            <person name="Shu S."/>
            <person name="Chapman J."/>
            <person name="Pitluck S."/>
            <person name="Schmutz J."/>
            <person name="Rokhsar D."/>
        </authorList>
    </citation>
    <scope>NUCLEOTIDE SEQUENCE</scope>
</reference>
<protein>
    <recommendedName>
        <fullName evidence="1">DUF1985 domain-containing protein</fullName>
    </recommendedName>
</protein>
<evidence type="ECO:0000313" key="3">
    <source>
        <dbReference type="Proteomes" id="UP000027120"/>
    </source>
</evidence>
<dbReference type="EMBL" id="KK794843">
    <property type="protein sequence ID" value="KDO36327.1"/>
    <property type="molecule type" value="Genomic_DNA"/>
</dbReference>